<dbReference type="SMART" id="SM00233">
    <property type="entry name" value="PH"/>
    <property type="match status" value="1"/>
</dbReference>
<dbReference type="Gene3D" id="2.30.29.30">
    <property type="entry name" value="Pleckstrin-homology domain (PH domain)/Phosphotyrosine-binding domain (PTB)"/>
    <property type="match status" value="1"/>
</dbReference>
<name>A0A1I8EWJ6_WUCBA</name>
<organism evidence="2">
    <name type="scientific">Wuchereria bancrofti</name>
    <dbReference type="NCBI Taxonomy" id="6293"/>
    <lineage>
        <taxon>Eukaryota</taxon>
        <taxon>Metazoa</taxon>
        <taxon>Ecdysozoa</taxon>
        <taxon>Nematoda</taxon>
        <taxon>Chromadorea</taxon>
        <taxon>Rhabditida</taxon>
        <taxon>Spirurina</taxon>
        <taxon>Spiruromorpha</taxon>
        <taxon>Filarioidea</taxon>
        <taxon>Onchocercidae</taxon>
        <taxon>Wuchereria</taxon>
    </lineage>
</organism>
<accession>A0A1I8EWJ6</accession>
<proteinExistence type="predicted"/>
<feature type="domain" description="PH" evidence="1">
    <location>
        <begin position="29"/>
        <end position="123"/>
    </location>
</feature>
<protein>
    <submittedName>
        <fullName evidence="2">PH domain-containing protein</fullName>
    </submittedName>
</protein>
<dbReference type="STRING" id="6293.A0A1I8EWJ6"/>
<dbReference type="PROSITE" id="PS50003">
    <property type="entry name" value="PH_DOMAIN"/>
    <property type="match status" value="1"/>
</dbReference>
<sequence>INDLNLSSNTSKSSLKDIEIEIIDISGGTIIKSGYLAKKIWRFGRSTSFFVLRNNGKFCFYKNETIAKDPKKYNGFTNVKDIYVVPRGLKEFIIYTKKSIWYLKAKTSQDRDDWIKKLKSIRAFLRMKEEEELKRIINSQSNQRKKTNTKKIITELDELLQITYKNLRELQVKLNDFRHSLLNGKQLDKVQMADLDDTSHKIIKDMQINEMKRIMHDLNYESQQRSNLIRQIELQAKQLNCIEKSARLKSNFAPEELSKFNDLLLATESESEREMAGISSWQEINFSETGTTESAKTEHTASTIKEKTASPAIPVVLRFVLI</sequence>
<dbReference type="WBParaSite" id="maker-PairedContig_5705-snap-gene-0.2-mRNA-1">
    <property type="protein sequence ID" value="maker-PairedContig_5705-snap-gene-0.2-mRNA-1"/>
    <property type="gene ID" value="maker-PairedContig_5705-snap-gene-0.2"/>
</dbReference>
<evidence type="ECO:0000259" key="1">
    <source>
        <dbReference type="PROSITE" id="PS50003"/>
    </source>
</evidence>
<reference evidence="2" key="1">
    <citation type="submission" date="2016-11" db="UniProtKB">
        <authorList>
            <consortium name="WormBaseParasite"/>
        </authorList>
    </citation>
    <scope>IDENTIFICATION</scope>
    <source>
        <strain evidence="2">pt0022</strain>
    </source>
</reference>
<dbReference type="InterPro" id="IPR001849">
    <property type="entry name" value="PH_domain"/>
</dbReference>
<evidence type="ECO:0000313" key="2">
    <source>
        <dbReference type="WBParaSite" id="maker-PairedContig_5705-snap-gene-0.2-mRNA-1"/>
    </source>
</evidence>
<dbReference type="InterPro" id="IPR011993">
    <property type="entry name" value="PH-like_dom_sf"/>
</dbReference>
<dbReference type="Pfam" id="PF00169">
    <property type="entry name" value="PH"/>
    <property type="match status" value="1"/>
</dbReference>
<dbReference type="SUPFAM" id="SSF50729">
    <property type="entry name" value="PH domain-like"/>
    <property type="match status" value="1"/>
</dbReference>
<dbReference type="AlphaFoldDB" id="A0A1I8EWJ6"/>